<gene>
    <name evidence="10" type="ORF">BN1012_Phect2002</name>
</gene>
<dbReference type="STRING" id="1458461.BN1012_Phect2002"/>
<dbReference type="InterPro" id="IPR009100">
    <property type="entry name" value="AcylCoA_DH/oxidase_NM_dom_sf"/>
</dbReference>
<dbReference type="Gene3D" id="2.40.110.10">
    <property type="entry name" value="Butyryl-CoA Dehydrogenase, subunit A, domain 2"/>
    <property type="match status" value="1"/>
</dbReference>
<proteinExistence type="inferred from homology"/>
<keyword evidence="11" id="KW-1185">Reference proteome</keyword>
<dbReference type="AlphaFoldDB" id="X5MMA8"/>
<feature type="domain" description="Acyl-CoA oxidase/dehydrogenase middle" evidence="8">
    <location>
        <begin position="127"/>
        <end position="221"/>
    </location>
</feature>
<dbReference type="RefSeq" id="WP_043950515.1">
    <property type="nucleotide sequence ID" value="NZ_HG966617.1"/>
</dbReference>
<dbReference type="Proteomes" id="UP000032160">
    <property type="component" value="Chromosome I"/>
</dbReference>
<name>X5MMA8_9HYPH</name>
<dbReference type="InterPro" id="IPR046373">
    <property type="entry name" value="Acyl-CoA_Oxase/DH_mid-dom_sf"/>
</dbReference>
<reference evidence="10 11" key="1">
    <citation type="journal article" date="2014" name="Front. Genet.">
        <title>Genome and metabolic network of "Candidatus Phaeomarinobacter ectocarpi" Ec32, a new candidate genus of Alphaproteobacteria frequently associated with brown algae.</title>
        <authorList>
            <person name="Dittami S.M."/>
            <person name="Barbeyron T."/>
            <person name="Boyen C."/>
            <person name="Cambefort J."/>
            <person name="Collet G."/>
            <person name="Delage L."/>
            <person name="Gobet A."/>
            <person name="Groisillier A."/>
            <person name="Leblanc C."/>
            <person name="Michel G."/>
            <person name="Scornet D."/>
            <person name="Siegel A."/>
            <person name="Tapia J.E."/>
            <person name="Tonon T."/>
        </authorList>
    </citation>
    <scope>NUCLEOTIDE SEQUENCE [LARGE SCALE GENOMIC DNA]</scope>
    <source>
        <strain evidence="10 11">Ec32</strain>
    </source>
</reference>
<dbReference type="InterPro" id="IPR009075">
    <property type="entry name" value="AcylCo_DH/oxidase_C"/>
</dbReference>
<sequence>MDISLSPADETFRQEVRAFLDAELSDELREAGRLTSGIFTDKKWNMLWHKKLYAKGWVAPSWPKEYGGTGWTVTQRHIFSSECARAGAPTLSPLGLQMCGPMLIGHGTQEQKDFYLPRMLSGEDYWCQGYSEPGSGSDLASLKCKAESDGDDYVINGTKIWTTHAHEANRMFCLVRTDSSGKPQTGITFLLIDMDTPGISVEPIITLAGDHEFNQVFFDNVRVPKANRVGAENDGWTVAKYLLEFERGGSYAPRLRVGVERLKSLAANQSNGNGGSVAEDDAFVGKLTAFEVALDAQEMTENRIMAAMSNGQNPGPASSMLKVSGTELRQELDLLAVEAIGNLALPDQMQARQPGSNVEPVGSADVMTKIPAMLNNRAGTIYGGSSEVQRGIVAKMVLGL</sequence>
<dbReference type="InterPro" id="IPR052161">
    <property type="entry name" value="Mycobact_Acyl-CoA_DH"/>
</dbReference>
<evidence type="ECO:0000313" key="11">
    <source>
        <dbReference type="Proteomes" id="UP000032160"/>
    </source>
</evidence>
<feature type="domain" description="Acyl-CoA dehydrogenase/oxidase C-terminal" evidence="7">
    <location>
        <begin position="233"/>
        <end position="397"/>
    </location>
</feature>
<evidence type="ECO:0000256" key="3">
    <source>
        <dbReference type="ARBA" id="ARBA00022630"/>
    </source>
</evidence>
<evidence type="ECO:0000256" key="1">
    <source>
        <dbReference type="ARBA" id="ARBA00001974"/>
    </source>
</evidence>
<dbReference type="SUPFAM" id="SSF47203">
    <property type="entry name" value="Acyl-CoA dehydrogenase C-terminal domain-like"/>
    <property type="match status" value="1"/>
</dbReference>
<dbReference type="SUPFAM" id="SSF56645">
    <property type="entry name" value="Acyl-CoA dehydrogenase NM domain-like"/>
    <property type="match status" value="1"/>
</dbReference>
<evidence type="ECO:0000259" key="7">
    <source>
        <dbReference type="Pfam" id="PF00441"/>
    </source>
</evidence>
<dbReference type="GO" id="GO:0050660">
    <property type="term" value="F:flavin adenine dinucleotide binding"/>
    <property type="evidence" value="ECO:0007669"/>
    <property type="project" value="InterPro"/>
</dbReference>
<dbReference type="Pfam" id="PF00441">
    <property type="entry name" value="Acyl-CoA_dh_1"/>
    <property type="match status" value="1"/>
</dbReference>
<dbReference type="GO" id="GO:0016937">
    <property type="term" value="F:short-chain fatty acyl-CoA dehydrogenase activity"/>
    <property type="evidence" value="ECO:0007669"/>
    <property type="project" value="UniProtKB-EC"/>
</dbReference>
<dbReference type="KEGG" id="pect:BN1012_Phect2002"/>
<dbReference type="OrthoDB" id="9775090at2"/>
<evidence type="ECO:0000256" key="5">
    <source>
        <dbReference type="ARBA" id="ARBA00023002"/>
    </source>
</evidence>
<dbReference type="PANTHER" id="PTHR43292:SF3">
    <property type="entry name" value="ACYL-COA DEHYDROGENASE FADE29"/>
    <property type="match status" value="1"/>
</dbReference>
<dbReference type="InterPro" id="IPR037069">
    <property type="entry name" value="AcylCoA_DH/ox_N_sf"/>
</dbReference>
<evidence type="ECO:0000256" key="2">
    <source>
        <dbReference type="ARBA" id="ARBA00009347"/>
    </source>
</evidence>
<dbReference type="InterPro" id="IPR013786">
    <property type="entry name" value="AcylCoA_DH/ox_N"/>
</dbReference>
<dbReference type="EC" id="1.3.8.1" evidence="10"/>
<feature type="domain" description="Acyl-CoA dehydrogenase/oxidase N-terminal" evidence="9">
    <location>
        <begin position="8"/>
        <end position="123"/>
    </location>
</feature>
<comment type="similarity">
    <text evidence="2 6">Belongs to the acyl-CoA dehydrogenase family.</text>
</comment>
<keyword evidence="4 6" id="KW-0274">FAD</keyword>
<dbReference type="FunFam" id="2.40.110.10:FF:000011">
    <property type="entry name" value="Acyl-CoA dehydrogenase FadE34"/>
    <property type="match status" value="1"/>
</dbReference>
<organism evidence="10 11">
    <name type="scientific">Candidatus Phaeomarinibacter ectocarpi</name>
    <dbReference type="NCBI Taxonomy" id="1458461"/>
    <lineage>
        <taxon>Bacteria</taxon>
        <taxon>Pseudomonadati</taxon>
        <taxon>Pseudomonadota</taxon>
        <taxon>Alphaproteobacteria</taxon>
        <taxon>Hyphomicrobiales</taxon>
        <taxon>Parvibaculaceae</taxon>
        <taxon>Candidatus Phaeomarinibacter</taxon>
    </lineage>
</organism>
<dbReference type="EMBL" id="HG966617">
    <property type="protein sequence ID" value="CDO60215.1"/>
    <property type="molecule type" value="Genomic_DNA"/>
</dbReference>
<dbReference type="Gene3D" id="1.10.540.10">
    <property type="entry name" value="Acyl-CoA dehydrogenase/oxidase, N-terminal domain"/>
    <property type="match status" value="1"/>
</dbReference>
<dbReference type="InterPro" id="IPR036250">
    <property type="entry name" value="AcylCo_DH-like_C"/>
</dbReference>
<dbReference type="Pfam" id="PF02771">
    <property type="entry name" value="Acyl-CoA_dh_N"/>
    <property type="match status" value="1"/>
</dbReference>
<evidence type="ECO:0000259" key="9">
    <source>
        <dbReference type="Pfam" id="PF02771"/>
    </source>
</evidence>
<dbReference type="GO" id="GO:0005886">
    <property type="term" value="C:plasma membrane"/>
    <property type="evidence" value="ECO:0007669"/>
    <property type="project" value="TreeGrafter"/>
</dbReference>
<evidence type="ECO:0000259" key="8">
    <source>
        <dbReference type="Pfam" id="PF02770"/>
    </source>
</evidence>
<dbReference type="PANTHER" id="PTHR43292">
    <property type="entry name" value="ACYL-COA DEHYDROGENASE"/>
    <property type="match status" value="1"/>
</dbReference>
<evidence type="ECO:0000256" key="4">
    <source>
        <dbReference type="ARBA" id="ARBA00022827"/>
    </source>
</evidence>
<evidence type="ECO:0000256" key="6">
    <source>
        <dbReference type="RuleBase" id="RU362125"/>
    </source>
</evidence>
<dbReference type="Gene3D" id="1.20.140.10">
    <property type="entry name" value="Butyryl-CoA Dehydrogenase, subunit A, domain 3"/>
    <property type="match status" value="1"/>
</dbReference>
<protein>
    <submittedName>
        <fullName evidence="10">Butyryl-CoA dehydrogenase</fullName>
        <ecNumber evidence="10">1.3.8.1</ecNumber>
    </submittedName>
</protein>
<keyword evidence="3 6" id="KW-0285">Flavoprotein</keyword>
<dbReference type="Pfam" id="PF02770">
    <property type="entry name" value="Acyl-CoA_dh_M"/>
    <property type="match status" value="1"/>
</dbReference>
<evidence type="ECO:0000313" key="10">
    <source>
        <dbReference type="EMBL" id="CDO60215.1"/>
    </source>
</evidence>
<accession>X5MMA8</accession>
<dbReference type="HOGENOM" id="CLU_018204_9_0_5"/>
<dbReference type="InterPro" id="IPR006091">
    <property type="entry name" value="Acyl-CoA_Oxase/DH_mid-dom"/>
</dbReference>
<dbReference type="PATRIC" id="fig|1458461.3.peg.2008"/>
<comment type="cofactor">
    <cofactor evidence="1 6">
        <name>FAD</name>
        <dbReference type="ChEBI" id="CHEBI:57692"/>
    </cofactor>
</comment>
<keyword evidence="5 6" id="KW-0560">Oxidoreductase</keyword>